<feature type="compositionally biased region" description="Polar residues" evidence="5">
    <location>
        <begin position="40"/>
        <end position="50"/>
    </location>
</feature>
<organism evidence="7 8">
    <name type="scientific">Desmophyllum pertusum</name>
    <dbReference type="NCBI Taxonomy" id="174260"/>
    <lineage>
        <taxon>Eukaryota</taxon>
        <taxon>Metazoa</taxon>
        <taxon>Cnidaria</taxon>
        <taxon>Anthozoa</taxon>
        <taxon>Hexacorallia</taxon>
        <taxon>Scleractinia</taxon>
        <taxon>Caryophylliina</taxon>
        <taxon>Caryophylliidae</taxon>
        <taxon>Desmophyllum</taxon>
    </lineage>
</organism>
<gene>
    <name evidence="7" type="primary">RNF4</name>
    <name evidence="7" type="ORF">OS493_012180</name>
</gene>
<evidence type="ECO:0000256" key="4">
    <source>
        <dbReference type="PROSITE-ProRule" id="PRU00175"/>
    </source>
</evidence>
<dbReference type="OrthoDB" id="6105938at2759"/>
<dbReference type="PANTHER" id="PTHR23041:SF78">
    <property type="entry name" value="E3 UBIQUITIN-PROTEIN LIGASE RNF4"/>
    <property type="match status" value="1"/>
</dbReference>
<dbReference type="EMBL" id="MU825401">
    <property type="protein sequence ID" value="KAJ7392509.1"/>
    <property type="molecule type" value="Genomic_DNA"/>
</dbReference>
<proteinExistence type="predicted"/>
<dbReference type="Gene3D" id="3.30.40.10">
    <property type="entry name" value="Zinc/RING finger domain, C3HC4 (zinc finger)"/>
    <property type="match status" value="1"/>
</dbReference>
<dbReference type="InterPro" id="IPR047134">
    <property type="entry name" value="RNF4"/>
</dbReference>
<reference evidence="7" key="1">
    <citation type="submission" date="2023-01" db="EMBL/GenBank/DDBJ databases">
        <title>Genome assembly of the deep-sea coral Lophelia pertusa.</title>
        <authorList>
            <person name="Herrera S."/>
            <person name="Cordes E."/>
        </authorList>
    </citation>
    <scope>NUCLEOTIDE SEQUENCE</scope>
    <source>
        <strain evidence="7">USNM1676648</strain>
        <tissue evidence="7">Polyp</tissue>
    </source>
</reference>
<accession>A0A9X0A473</accession>
<evidence type="ECO:0000256" key="5">
    <source>
        <dbReference type="SAM" id="MobiDB-lite"/>
    </source>
</evidence>
<protein>
    <submittedName>
        <fullName evidence="7">E3 ubiquitin-protein ligase rnf4</fullName>
    </submittedName>
</protein>
<dbReference type="Pfam" id="PF13639">
    <property type="entry name" value="zf-RING_2"/>
    <property type="match status" value="1"/>
</dbReference>
<keyword evidence="2 4" id="KW-0863">Zinc-finger</keyword>
<sequence>MNKPVSRGRKRKKRVNIAPPLDEPSTSSSLLEGEDLPLPSTAQEEVTTPELQGRKRKKRVNIAPPLDEPSTSSSLLEGEDLPLPGTAQEEVTTPDLQFNYFFQLITIQGGRKRKKRVNVTPPLDEPSTSSSLLEGEDLPLPSTAQEEVTTPELQEEFLLRENKRSRIDDETEESTTENTVDSEPVTVDSQTAESRTDSEPITVESPTVSRSQEDVMIVGDVQVARPEVIDLERLPTIRQGGSIVVDLTNDSSFYDSNVVDLTRENSADSSIDSSPVIVCVNRIYRGDPIRQLPSCRFAQPSVLGRGLFDTEDEVQEVVDNNVTNEENTSVVEASTSSSDNPAPKSPLKKITCPICMDDEQTIKRRKRKLMSTTCGHVFCDQCIRSAVQMQSKCPTCRKKLSLKQLHPIFL</sequence>
<feature type="region of interest" description="Disordered" evidence="5">
    <location>
        <begin position="325"/>
        <end position="345"/>
    </location>
</feature>
<feature type="region of interest" description="Disordered" evidence="5">
    <location>
        <begin position="1"/>
        <end position="87"/>
    </location>
</feature>
<feature type="compositionally biased region" description="Basic and acidic residues" evidence="5">
    <location>
        <begin position="157"/>
        <end position="168"/>
    </location>
</feature>
<comment type="caution">
    <text evidence="7">The sequence shown here is derived from an EMBL/GenBank/DDBJ whole genome shotgun (WGS) entry which is preliminary data.</text>
</comment>
<dbReference type="AlphaFoldDB" id="A0A9X0A473"/>
<dbReference type="Proteomes" id="UP001163046">
    <property type="component" value="Unassembled WGS sequence"/>
</dbReference>
<dbReference type="InterPro" id="IPR001841">
    <property type="entry name" value="Znf_RING"/>
</dbReference>
<evidence type="ECO:0000256" key="1">
    <source>
        <dbReference type="ARBA" id="ARBA00022723"/>
    </source>
</evidence>
<evidence type="ECO:0000256" key="3">
    <source>
        <dbReference type="ARBA" id="ARBA00022833"/>
    </source>
</evidence>
<feature type="compositionally biased region" description="Polar residues" evidence="5">
    <location>
        <begin position="142"/>
        <end position="152"/>
    </location>
</feature>
<dbReference type="InterPro" id="IPR017907">
    <property type="entry name" value="Znf_RING_CS"/>
</dbReference>
<keyword evidence="8" id="KW-1185">Reference proteome</keyword>
<feature type="domain" description="RING-type" evidence="6">
    <location>
        <begin position="352"/>
        <end position="397"/>
    </location>
</feature>
<feature type="region of interest" description="Disordered" evidence="5">
    <location>
        <begin position="112"/>
        <end position="209"/>
    </location>
</feature>
<evidence type="ECO:0000313" key="7">
    <source>
        <dbReference type="EMBL" id="KAJ7392509.1"/>
    </source>
</evidence>
<evidence type="ECO:0000259" key="6">
    <source>
        <dbReference type="PROSITE" id="PS50089"/>
    </source>
</evidence>
<dbReference type="PANTHER" id="PTHR23041">
    <property type="entry name" value="RING FINGER DOMAIN-CONTAINING"/>
    <property type="match status" value="1"/>
</dbReference>
<evidence type="ECO:0000256" key="2">
    <source>
        <dbReference type="ARBA" id="ARBA00022771"/>
    </source>
</evidence>
<keyword evidence="1" id="KW-0479">Metal-binding</keyword>
<dbReference type="InterPro" id="IPR013083">
    <property type="entry name" value="Znf_RING/FYVE/PHD"/>
</dbReference>
<dbReference type="GO" id="GO:0008270">
    <property type="term" value="F:zinc ion binding"/>
    <property type="evidence" value="ECO:0007669"/>
    <property type="project" value="UniProtKB-KW"/>
</dbReference>
<feature type="compositionally biased region" description="Basic residues" evidence="5">
    <location>
        <begin position="1"/>
        <end position="15"/>
    </location>
</feature>
<dbReference type="SUPFAM" id="SSF57850">
    <property type="entry name" value="RING/U-box"/>
    <property type="match status" value="1"/>
</dbReference>
<dbReference type="PROSITE" id="PS00518">
    <property type="entry name" value="ZF_RING_1"/>
    <property type="match status" value="1"/>
</dbReference>
<keyword evidence="3" id="KW-0862">Zinc</keyword>
<dbReference type="SMART" id="SM00184">
    <property type="entry name" value="RING"/>
    <property type="match status" value="1"/>
</dbReference>
<name>A0A9X0A473_9CNID</name>
<dbReference type="PROSITE" id="PS50089">
    <property type="entry name" value="ZF_RING_2"/>
    <property type="match status" value="1"/>
</dbReference>
<evidence type="ECO:0000313" key="8">
    <source>
        <dbReference type="Proteomes" id="UP001163046"/>
    </source>
</evidence>